<dbReference type="AlphaFoldDB" id="A0A1X1KBV5"/>
<dbReference type="RefSeq" id="WP_084864411.1">
    <property type="nucleotide sequence ID" value="NZ_NCVH01000025.1"/>
</dbReference>
<proteinExistence type="predicted"/>
<dbReference type="EMBL" id="NCVH01000025">
    <property type="protein sequence ID" value="ORO96824.1"/>
    <property type="molecule type" value="Genomic_DNA"/>
</dbReference>
<name>A0A1X1KBV5_STRMT</name>
<reference evidence="2 3" key="1">
    <citation type="journal article" date="2016" name="Eur. J. Clin. Microbiol. Infect. Dis.">
        <title>Whole genome sequencing as a tool for phylogenetic analysis of clinical strains of Mitis group streptococci.</title>
        <authorList>
            <person name="Rasmussen L.H."/>
            <person name="Dargis R."/>
            <person name="Hojholt K."/>
            <person name="Christensen J.J."/>
            <person name="Skovgaard O."/>
            <person name="Justesen U.S."/>
            <person name="Rosenvinge F.S."/>
            <person name="Moser C."/>
            <person name="Lukjancenko O."/>
            <person name="Rasmussen S."/>
            <person name="Nielsen X.C."/>
        </authorList>
    </citation>
    <scope>NUCLEOTIDE SEQUENCE [LARGE SCALE GENOMIC DNA]</scope>
    <source>
        <strain evidence="2 3">RH_17439_08</strain>
    </source>
</reference>
<comment type="caution">
    <text evidence="2">The sequence shown here is derived from an EMBL/GenBank/DDBJ whole genome shotgun (WGS) entry which is preliminary data.</text>
</comment>
<evidence type="ECO:0000313" key="3">
    <source>
        <dbReference type="Proteomes" id="UP000193367"/>
    </source>
</evidence>
<dbReference type="Proteomes" id="UP000193367">
    <property type="component" value="Unassembled WGS sequence"/>
</dbReference>
<organism evidence="2 3">
    <name type="scientific">Streptococcus mitis</name>
    <dbReference type="NCBI Taxonomy" id="28037"/>
    <lineage>
        <taxon>Bacteria</taxon>
        <taxon>Bacillati</taxon>
        <taxon>Bacillota</taxon>
        <taxon>Bacilli</taxon>
        <taxon>Lactobacillales</taxon>
        <taxon>Streptococcaceae</taxon>
        <taxon>Streptococcus</taxon>
        <taxon>Streptococcus mitis group</taxon>
    </lineage>
</organism>
<accession>A0A1X1KBV5</accession>
<keyword evidence="1" id="KW-1133">Transmembrane helix</keyword>
<evidence type="ECO:0000256" key="1">
    <source>
        <dbReference type="SAM" id="Phobius"/>
    </source>
</evidence>
<keyword evidence="1" id="KW-0812">Transmembrane</keyword>
<evidence type="ECO:0000313" key="2">
    <source>
        <dbReference type="EMBL" id="ORO96824.1"/>
    </source>
</evidence>
<protein>
    <submittedName>
        <fullName evidence="2">Uncharacterized protein</fullName>
    </submittedName>
</protein>
<sequence>MKKMILQMTWAILVPFISLILCRNLSVLTLTTDALFSMFFIFFSIAQWIAIFVWVINELSKYLKKK</sequence>
<feature type="transmembrane region" description="Helical" evidence="1">
    <location>
        <begin position="34"/>
        <end position="56"/>
    </location>
</feature>
<gene>
    <name evidence="2" type="ORF">B7698_01450</name>
</gene>
<keyword evidence="1" id="KW-0472">Membrane</keyword>